<dbReference type="PANTHER" id="PTHR11066">
    <property type="entry name" value="ACYL-COA THIOESTERASE"/>
    <property type="match status" value="1"/>
</dbReference>
<evidence type="ECO:0000313" key="5">
    <source>
        <dbReference type="Proteomes" id="UP001345013"/>
    </source>
</evidence>
<dbReference type="Pfam" id="PF13622">
    <property type="entry name" value="4HBT_3"/>
    <property type="match status" value="1"/>
</dbReference>
<evidence type="ECO:0000313" key="4">
    <source>
        <dbReference type="EMBL" id="KAK5100152.1"/>
    </source>
</evidence>
<dbReference type="PANTHER" id="PTHR11066:SF34">
    <property type="entry name" value="ACYL-COENZYME A THIOESTERASE 8"/>
    <property type="match status" value="1"/>
</dbReference>
<keyword evidence="2" id="KW-0378">Hydrolase</keyword>
<comment type="caution">
    <text evidence="4">The sequence shown here is derived from an EMBL/GenBank/DDBJ whole genome shotgun (WGS) entry which is preliminary data.</text>
</comment>
<protein>
    <submittedName>
        <fullName evidence="4">Acyl-CoA thioesterase</fullName>
    </submittedName>
</protein>
<proteinExistence type="inferred from homology"/>
<name>A0ABR0KNS8_9EURO</name>
<organism evidence="4 5">
    <name type="scientific">Lithohypha guttulata</name>
    <dbReference type="NCBI Taxonomy" id="1690604"/>
    <lineage>
        <taxon>Eukaryota</taxon>
        <taxon>Fungi</taxon>
        <taxon>Dikarya</taxon>
        <taxon>Ascomycota</taxon>
        <taxon>Pezizomycotina</taxon>
        <taxon>Eurotiomycetes</taxon>
        <taxon>Chaetothyriomycetidae</taxon>
        <taxon>Chaetothyriales</taxon>
        <taxon>Trichomeriaceae</taxon>
        <taxon>Lithohypha</taxon>
    </lineage>
</organism>
<dbReference type="CDD" id="cd03445">
    <property type="entry name" value="Thioesterase_II_repeat2"/>
    <property type="match status" value="1"/>
</dbReference>
<dbReference type="InterPro" id="IPR029069">
    <property type="entry name" value="HotDog_dom_sf"/>
</dbReference>
<dbReference type="Proteomes" id="UP001345013">
    <property type="component" value="Unassembled WGS sequence"/>
</dbReference>
<dbReference type="SUPFAM" id="SSF54637">
    <property type="entry name" value="Thioesterase/thiol ester dehydrase-isomerase"/>
    <property type="match status" value="1"/>
</dbReference>
<evidence type="ECO:0000256" key="2">
    <source>
        <dbReference type="ARBA" id="ARBA00022801"/>
    </source>
</evidence>
<dbReference type="InterPro" id="IPR042171">
    <property type="entry name" value="Acyl-CoA_hotdog"/>
</dbReference>
<accession>A0ABR0KNS8</accession>
<evidence type="ECO:0000256" key="1">
    <source>
        <dbReference type="ARBA" id="ARBA00006538"/>
    </source>
</evidence>
<dbReference type="Gene3D" id="2.40.160.210">
    <property type="entry name" value="Acyl-CoA thioesterase, double hotdog domain"/>
    <property type="match status" value="1"/>
</dbReference>
<keyword evidence="5" id="KW-1185">Reference proteome</keyword>
<feature type="domain" description="Acyl-CoA thioesterase-like N-terminal HotDog" evidence="3">
    <location>
        <begin position="20"/>
        <end position="100"/>
    </location>
</feature>
<sequence length="108" mass="11877">MKLLEAYHKKDLFESVTEPWTWPLSAVIPGGILMSECAVAAYHTVPTDFVLNSVQSHFVGGPNPKKPMQFSVTRPSNGRRFAVRHVVAKQGGRILLTATIQSALVFAK</sequence>
<dbReference type="InterPro" id="IPR003703">
    <property type="entry name" value="Acyl_CoA_thio"/>
</dbReference>
<dbReference type="InterPro" id="IPR049449">
    <property type="entry name" value="TesB_ACOT8-like_N"/>
</dbReference>
<dbReference type="EMBL" id="JAVRRG010000008">
    <property type="protein sequence ID" value="KAK5100152.1"/>
    <property type="molecule type" value="Genomic_DNA"/>
</dbReference>
<comment type="similarity">
    <text evidence="1">Belongs to the C/M/P thioester hydrolase family.</text>
</comment>
<reference evidence="4 5" key="1">
    <citation type="submission" date="2023-08" db="EMBL/GenBank/DDBJ databases">
        <title>Black Yeasts Isolated from many extreme environments.</title>
        <authorList>
            <person name="Coleine C."/>
            <person name="Stajich J.E."/>
            <person name="Selbmann L."/>
        </authorList>
    </citation>
    <scope>NUCLEOTIDE SEQUENCE [LARGE SCALE GENOMIC DNA]</scope>
    <source>
        <strain evidence="4 5">CCFEE 5885</strain>
    </source>
</reference>
<gene>
    <name evidence="4" type="primary">tesB1</name>
    <name evidence="4" type="ORF">LTR24_001217</name>
</gene>
<evidence type="ECO:0000259" key="3">
    <source>
        <dbReference type="Pfam" id="PF13622"/>
    </source>
</evidence>